<comment type="caution">
    <text evidence="1">The sequence shown here is derived from an EMBL/GenBank/DDBJ whole genome shotgun (WGS) entry which is preliminary data.</text>
</comment>
<name>A0A166PGG4_9HYPO</name>
<sequence>MEQLQVEQGVQFPAPNKRITGSVNGIQTEVTSLNFSDKLLVTISQEGRLSQWASALQPEKRCVVGEAHSRQIQVPLTGSASGVVEMTLPSSHNGLLPSTHLTPTTLLGGGGEERETIGQLYAAQIASHLSLKFPDERRTLVLGLGLAKPENGREAFFDLFELAIKVL</sequence>
<dbReference type="Proteomes" id="UP000078544">
    <property type="component" value="Unassembled WGS sequence"/>
</dbReference>
<dbReference type="AlphaFoldDB" id="A0A166PGG4"/>
<keyword evidence="2" id="KW-1185">Reference proteome</keyword>
<evidence type="ECO:0000313" key="2">
    <source>
        <dbReference type="Proteomes" id="UP000078544"/>
    </source>
</evidence>
<dbReference type="Gene3D" id="3.30.230.90">
    <property type="match status" value="1"/>
</dbReference>
<dbReference type="InterPro" id="IPR018788">
    <property type="entry name" value="Proteasome_assmbl_chp_3"/>
</dbReference>
<dbReference type="PANTHER" id="PTHR31051">
    <property type="entry name" value="PROTEASOME ASSEMBLY CHAPERONE 3"/>
    <property type="match status" value="1"/>
</dbReference>
<dbReference type="GO" id="GO:0043248">
    <property type="term" value="P:proteasome assembly"/>
    <property type="evidence" value="ECO:0007669"/>
    <property type="project" value="InterPro"/>
</dbReference>
<dbReference type="InterPro" id="IPR053720">
    <property type="entry name" value="Psm_Assembly_Chaperone"/>
</dbReference>
<proteinExistence type="predicted"/>
<gene>
    <name evidence="1" type="ORF">AAL_03809</name>
</gene>
<dbReference type="OrthoDB" id="5593278at2759"/>
<dbReference type="PANTHER" id="PTHR31051:SF1">
    <property type="entry name" value="PROTEASOME ASSEMBLY CHAPERONE 3"/>
    <property type="match status" value="1"/>
</dbReference>
<dbReference type="EMBL" id="AZGY01000007">
    <property type="protein sequence ID" value="KZZ96580.1"/>
    <property type="molecule type" value="Genomic_DNA"/>
</dbReference>
<accession>A0A166PGG4</accession>
<evidence type="ECO:0008006" key="3">
    <source>
        <dbReference type="Google" id="ProtNLM"/>
    </source>
</evidence>
<protein>
    <recommendedName>
        <fullName evidence="3">Proteasome assembly chaperone 3</fullName>
    </recommendedName>
</protein>
<dbReference type="STRING" id="1081109.A0A166PGG4"/>
<evidence type="ECO:0000313" key="1">
    <source>
        <dbReference type="EMBL" id="KZZ96580.1"/>
    </source>
</evidence>
<organism evidence="1 2">
    <name type="scientific">Moelleriella libera RCEF 2490</name>
    <dbReference type="NCBI Taxonomy" id="1081109"/>
    <lineage>
        <taxon>Eukaryota</taxon>
        <taxon>Fungi</taxon>
        <taxon>Dikarya</taxon>
        <taxon>Ascomycota</taxon>
        <taxon>Pezizomycotina</taxon>
        <taxon>Sordariomycetes</taxon>
        <taxon>Hypocreomycetidae</taxon>
        <taxon>Hypocreales</taxon>
        <taxon>Clavicipitaceae</taxon>
        <taxon>Moelleriella</taxon>
    </lineage>
</organism>
<reference evidence="1 2" key="1">
    <citation type="journal article" date="2016" name="Genome Biol. Evol.">
        <title>Divergent and convergent evolution of fungal pathogenicity.</title>
        <authorList>
            <person name="Shang Y."/>
            <person name="Xiao G."/>
            <person name="Zheng P."/>
            <person name="Cen K."/>
            <person name="Zhan S."/>
            <person name="Wang C."/>
        </authorList>
    </citation>
    <scope>NUCLEOTIDE SEQUENCE [LARGE SCALE GENOMIC DNA]</scope>
    <source>
        <strain evidence="1 2">RCEF 2490</strain>
    </source>
</reference>